<dbReference type="EMBL" id="SNXS01000004">
    <property type="protein sequence ID" value="TDP63846.1"/>
    <property type="molecule type" value="Genomic_DNA"/>
</dbReference>
<protein>
    <recommendedName>
        <fullName evidence="3">MalT-like TPR region domain-containing protein</fullName>
    </recommendedName>
</protein>
<dbReference type="Gene3D" id="1.25.40.10">
    <property type="entry name" value="Tetratricopeptide repeat domain"/>
    <property type="match status" value="1"/>
</dbReference>
<dbReference type="InterPro" id="IPR011990">
    <property type="entry name" value="TPR-like_helical_dom_sf"/>
</dbReference>
<evidence type="ECO:0000313" key="2">
    <source>
        <dbReference type="Proteomes" id="UP000295361"/>
    </source>
</evidence>
<accession>A0A4R6QJE8</accession>
<dbReference type="SUPFAM" id="SSF48452">
    <property type="entry name" value="TPR-like"/>
    <property type="match status" value="1"/>
</dbReference>
<dbReference type="AlphaFoldDB" id="A0A4R6QJE8"/>
<evidence type="ECO:0000313" key="1">
    <source>
        <dbReference type="EMBL" id="TDP63846.1"/>
    </source>
</evidence>
<keyword evidence="2" id="KW-1185">Reference proteome</keyword>
<comment type="caution">
    <text evidence="1">The sequence shown here is derived from an EMBL/GenBank/DDBJ whole genome shotgun (WGS) entry which is preliminary data.</text>
</comment>
<proteinExistence type="predicted"/>
<organism evidence="1 2">
    <name type="scientific">Roseateles toxinivorans</name>
    <dbReference type="NCBI Taxonomy" id="270368"/>
    <lineage>
        <taxon>Bacteria</taxon>
        <taxon>Pseudomonadati</taxon>
        <taxon>Pseudomonadota</taxon>
        <taxon>Betaproteobacteria</taxon>
        <taxon>Burkholderiales</taxon>
        <taxon>Sphaerotilaceae</taxon>
        <taxon>Roseateles</taxon>
    </lineage>
</organism>
<gene>
    <name evidence="1" type="ORF">DES47_104128</name>
</gene>
<reference evidence="1 2" key="1">
    <citation type="submission" date="2019-03" db="EMBL/GenBank/DDBJ databases">
        <title>Genomic Encyclopedia of Type Strains, Phase IV (KMG-IV): sequencing the most valuable type-strain genomes for metagenomic binning, comparative biology and taxonomic classification.</title>
        <authorList>
            <person name="Goeker M."/>
        </authorList>
    </citation>
    <scope>NUCLEOTIDE SEQUENCE [LARGE SCALE GENOMIC DNA]</scope>
    <source>
        <strain evidence="1 2">DSM 16998</strain>
    </source>
</reference>
<sequence length="374" mass="41363">MEGVDAPSRMKSQLRHCQTLLEQAEQSFELARFDEVLCATDAVLRVVDDPIECRSDELLFQALMLRVRCRLKFERFDVVLKDCQRLLGLVALDQPSLRRAELLINMSFAHSQLAMHELALRGARMAWQDAQALKNIPLASRAIERVAMCHLALGDAVEAERFMQEALGLIEQQGSTYERVQRYSNALHMVCGLHDSYLAQDNPGMALGLLARASRVVAQGSAAAQAIDSEYLRTMWEANVARWLRRRGEAERAQAELLRLADLAGVRGWAAIRRSAQLEMALIAEVAGQRSAALDLLRALFDPPELRVRDGVALPALEAQVRLHAAVGDSAAVARVLEQLVARRSARAAAVRQAREQLPGAGMGIMDTLSQTGR</sequence>
<dbReference type="Proteomes" id="UP000295361">
    <property type="component" value="Unassembled WGS sequence"/>
</dbReference>
<name>A0A4R6QJE8_9BURK</name>
<evidence type="ECO:0008006" key="3">
    <source>
        <dbReference type="Google" id="ProtNLM"/>
    </source>
</evidence>
<dbReference type="InParanoid" id="A0A4R6QJE8"/>